<reference evidence="3 4" key="1">
    <citation type="journal article" date="2008" name="PLoS ONE">
        <title>Genome sequence of a lancefield group C Streptococcus zooepidemicus strain causing epidemic nephritis: new information about an old disease.</title>
        <authorList>
            <person name="Beres S.B."/>
            <person name="Sesso R."/>
            <person name="Pinto S.W.L."/>
            <person name="Hoe N.P."/>
            <person name="Porcella S.F."/>
            <person name="Deleo F.R."/>
            <person name="Musser J.M."/>
        </authorList>
    </citation>
    <scope>NUCLEOTIDE SEQUENCE [LARGE SCALE GENOMIC DNA]</scope>
    <source>
        <strain evidence="3 4">MGCS10565</strain>
    </source>
</reference>
<dbReference type="GO" id="GO:0003677">
    <property type="term" value="F:DNA binding"/>
    <property type="evidence" value="ECO:0007669"/>
    <property type="project" value="InterPro"/>
</dbReference>
<dbReference type="Pfam" id="PF06114">
    <property type="entry name" value="Peptidase_M78"/>
    <property type="match status" value="1"/>
</dbReference>
<evidence type="ECO:0000313" key="4">
    <source>
        <dbReference type="Proteomes" id="UP000001873"/>
    </source>
</evidence>
<evidence type="ECO:0000256" key="1">
    <source>
        <dbReference type="ARBA" id="ARBA00007227"/>
    </source>
</evidence>
<sequence>MMLQISFNGERLKEARLFNKKSITQIAEFLNVSKQMVSKYEKGRATPSEESLGILEKELQFPRDFFFGNDNFSLSSTGTFFRSRYTATQTEKMPAEINKNYVALIRDYLGKFIDFPKLDWELSGLDFTPKEYASYIREKWELGDRPIDNLSLLMEEKGFVISRIDTQSEKVDAFGSAVKVNDNEYYVVVLEGTDYSFYRQQFSLAHELGHWLMHENCKSPQEMGAVEYKQMEDEANEFAAEFLLPKNSFKSSITGREKDIEYYRHLKRVWQVSISMMIMRSKSLDIIDSNEYTNLYKKLSYRGWRKNEPLDSTKLISNPLSLKQSVELLVENRIVMDISADIYRVYNKLLPNFLIEKLCNLDEGYLDELNDRYPNIISLNKERIARGKN</sequence>
<proteinExistence type="inferred from homology"/>
<dbReference type="PANTHER" id="PTHR43236:SF1">
    <property type="entry name" value="BLL7220 PROTEIN"/>
    <property type="match status" value="1"/>
</dbReference>
<organism evidence="3 4">
    <name type="scientific">Streptococcus equi subsp. zooepidemicus (strain MGCS10565)</name>
    <dbReference type="NCBI Taxonomy" id="552526"/>
    <lineage>
        <taxon>Bacteria</taxon>
        <taxon>Bacillati</taxon>
        <taxon>Bacillota</taxon>
        <taxon>Bacilli</taxon>
        <taxon>Lactobacillales</taxon>
        <taxon>Streptococcaceae</taxon>
        <taxon>Streptococcus</taxon>
    </lineage>
</organism>
<gene>
    <name evidence="3" type="ordered locus">Sez_0307</name>
</gene>
<dbReference type="SUPFAM" id="SSF47413">
    <property type="entry name" value="lambda repressor-like DNA-binding domains"/>
    <property type="match status" value="1"/>
</dbReference>
<dbReference type="InterPro" id="IPR052345">
    <property type="entry name" value="Rad_response_metalloprotease"/>
</dbReference>
<accession>B4U0Z6</accession>
<comment type="similarity">
    <text evidence="1">Belongs to the short-chain fatty acyl-CoA assimilation regulator (ScfR) family.</text>
</comment>
<protein>
    <submittedName>
        <fullName evidence="3">Transcriptional regulator</fullName>
    </submittedName>
</protein>
<dbReference type="SMART" id="SM00530">
    <property type="entry name" value="HTH_XRE"/>
    <property type="match status" value="1"/>
</dbReference>
<evidence type="ECO:0000313" key="3">
    <source>
        <dbReference type="EMBL" id="ACG61683.1"/>
    </source>
</evidence>
<dbReference type="RefSeq" id="WP_012514962.1">
    <property type="nucleotide sequence ID" value="NC_011134.1"/>
</dbReference>
<dbReference type="EMBL" id="CP001129">
    <property type="protein sequence ID" value="ACG61683.1"/>
    <property type="molecule type" value="Genomic_DNA"/>
</dbReference>
<dbReference type="KEGG" id="sez:Sez_0307"/>
<feature type="domain" description="HTH cro/C1-type" evidence="2">
    <location>
        <begin position="12"/>
        <end position="66"/>
    </location>
</feature>
<dbReference type="InterPro" id="IPR010982">
    <property type="entry name" value="Lambda_DNA-bd_dom_sf"/>
</dbReference>
<dbReference type="Gene3D" id="1.10.260.40">
    <property type="entry name" value="lambda repressor-like DNA-binding domains"/>
    <property type="match status" value="1"/>
</dbReference>
<dbReference type="Gene3D" id="1.10.10.2910">
    <property type="match status" value="1"/>
</dbReference>
<name>B4U0Z6_STREM</name>
<dbReference type="CDD" id="cd00093">
    <property type="entry name" value="HTH_XRE"/>
    <property type="match status" value="1"/>
</dbReference>
<dbReference type="Proteomes" id="UP000001873">
    <property type="component" value="Chromosome"/>
</dbReference>
<dbReference type="HOGENOM" id="CLU_053651_1_1_9"/>
<evidence type="ECO:0000259" key="2">
    <source>
        <dbReference type="PROSITE" id="PS50943"/>
    </source>
</evidence>
<dbReference type="PANTHER" id="PTHR43236">
    <property type="entry name" value="ANTITOXIN HIGA1"/>
    <property type="match status" value="1"/>
</dbReference>
<dbReference type="InterPro" id="IPR010359">
    <property type="entry name" value="IrrE_HExxH"/>
</dbReference>
<dbReference type="PROSITE" id="PS50943">
    <property type="entry name" value="HTH_CROC1"/>
    <property type="match status" value="1"/>
</dbReference>
<dbReference type="AlphaFoldDB" id="B4U0Z6"/>
<dbReference type="InterPro" id="IPR001387">
    <property type="entry name" value="Cro/C1-type_HTH"/>
</dbReference>
<dbReference type="Pfam" id="PF01381">
    <property type="entry name" value="HTH_3"/>
    <property type="match status" value="1"/>
</dbReference>